<sequence length="133" mass="15615">MMLEDKHYKAMKYLMEGKKVTDIANLCNVSRVTIYNWMNDKEFAKELDKLKLEVQSSAKEYINNKIKCYVDEIEELALDKDVSSKVRADLLKYLVNRVWGNTTVKTELSVNSSEEETEFNINEFMKDIQKNNT</sequence>
<name>A0A1V4SWE6_9CLOT</name>
<evidence type="ECO:0000313" key="3">
    <source>
        <dbReference type="Proteomes" id="UP000191448"/>
    </source>
</evidence>
<organism evidence="2 3">
    <name type="scientific">Clostridium thermobutyricum DSM 4928</name>
    <dbReference type="NCBI Taxonomy" id="1121339"/>
    <lineage>
        <taxon>Bacteria</taxon>
        <taxon>Bacillati</taxon>
        <taxon>Bacillota</taxon>
        <taxon>Clostridia</taxon>
        <taxon>Eubacteriales</taxon>
        <taxon>Clostridiaceae</taxon>
        <taxon>Clostridium</taxon>
    </lineage>
</organism>
<dbReference type="RefSeq" id="WP_080022421.1">
    <property type="nucleotide sequence ID" value="NZ_LTAY01000031.1"/>
</dbReference>
<dbReference type="EMBL" id="LTAY01000031">
    <property type="protein sequence ID" value="OPX48487.1"/>
    <property type="molecule type" value="Genomic_DNA"/>
</dbReference>
<reference evidence="2 3" key="1">
    <citation type="submission" date="2016-02" db="EMBL/GenBank/DDBJ databases">
        <title>Genome sequence of Clostridium thermobutyricum DSM 4928.</title>
        <authorList>
            <person name="Poehlein A."/>
            <person name="Daniel R."/>
        </authorList>
    </citation>
    <scope>NUCLEOTIDE SEQUENCE [LARGE SCALE GENOMIC DNA]</scope>
    <source>
        <strain evidence="2 3">DSM 4928</strain>
    </source>
</reference>
<evidence type="ECO:0000259" key="1">
    <source>
        <dbReference type="Pfam" id="PF01710"/>
    </source>
</evidence>
<dbReference type="InterPro" id="IPR002622">
    <property type="entry name" value="Transposase_14"/>
</dbReference>
<protein>
    <submittedName>
        <fullName evidence="2">Transposase</fullName>
    </submittedName>
</protein>
<comment type="caution">
    <text evidence="2">The sequence shown here is derived from an EMBL/GenBank/DDBJ whole genome shotgun (WGS) entry which is preliminary data.</text>
</comment>
<dbReference type="AlphaFoldDB" id="A0A1V4SWE6"/>
<proteinExistence type="predicted"/>
<gene>
    <name evidence="2" type="ORF">CLTHE_11660</name>
</gene>
<dbReference type="OrthoDB" id="1919894at2"/>
<accession>A0A1V4SWE6</accession>
<dbReference type="Gene3D" id="1.10.10.60">
    <property type="entry name" value="Homeodomain-like"/>
    <property type="match status" value="1"/>
</dbReference>
<feature type="domain" description="Transposase Synechocystis PCC 6803" evidence="1">
    <location>
        <begin position="7"/>
        <end position="71"/>
    </location>
</feature>
<dbReference type="Proteomes" id="UP000191448">
    <property type="component" value="Unassembled WGS sequence"/>
</dbReference>
<evidence type="ECO:0000313" key="2">
    <source>
        <dbReference type="EMBL" id="OPX48487.1"/>
    </source>
</evidence>
<dbReference type="Pfam" id="PF01710">
    <property type="entry name" value="HTH_Tnp_IS630"/>
    <property type="match status" value="1"/>
</dbReference>